<dbReference type="EMBL" id="WEGH01000001">
    <property type="protein sequence ID" value="MQY04135.1"/>
    <property type="molecule type" value="Genomic_DNA"/>
</dbReference>
<dbReference type="Proteomes" id="UP000487268">
    <property type="component" value="Unassembled WGS sequence"/>
</dbReference>
<name>A0A7K0BSF1_9ACTN</name>
<organism evidence="1 2">
    <name type="scientific">Actinomadura macrotermitis</name>
    <dbReference type="NCBI Taxonomy" id="2585200"/>
    <lineage>
        <taxon>Bacteria</taxon>
        <taxon>Bacillati</taxon>
        <taxon>Actinomycetota</taxon>
        <taxon>Actinomycetes</taxon>
        <taxon>Streptosporangiales</taxon>
        <taxon>Thermomonosporaceae</taxon>
        <taxon>Actinomadura</taxon>
    </lineage>
</organism>
<gene>
    <name evidence="1" type="ORF">ACRB68_21860</name>
</gene>
<dbReference type="AlphaFoldDB" id="A0A7K0BSF1"/>
<dbReference type="RefSeq" id="WP_153531947.1">
    <property type="nucleotide sequence ID" value="NZ_WEGH01000001.1"/>
</dbReference>
<keyword evidence="2" id="KW-1185">Reference proteome</keyword>
<proteinExistence type="predicted"/>
<evidence type="ECO:0000313" key="1">
    <source>
        <dbReference type="EMBL" id="MQY04135.1"/>
    </source>
</evidence>
<dbReference type="OrthoDB" id="4316335at2"/>
<protein>
    <submittedName>
        <fullName evidence="1">Uncharacterized protein</fullName>
    </submittedName>
</protein>
<accession>A0A7K0BSF1</accession>
<sequence>MDSACSTPDEPTRRICRTPEDAFQAGIEDAKYDRPLSSAEIARLVALLRPYLGSETRARR</sequence>
<evidence type="ECO:0000313" key="2">
    <source>
        <dbReference type="Proteomes" id="UP000487268"/>
    </source>
</evidence>
<reference evidence="1 2" key="1">
    <citation type="submission" date="2019-10" db="EMBL/GenBank/DDBJ databases">
        <title>Actinomadura rubteroloni sp. nov. and Actinomadura macrotermitis sp. nov., isolated from the gut of fungus growing-termite Macrotermes natalensis.</title>
        <authorList>
            <person name="Benndorf R."/>
            <person name="Martin K."/>
            <person name="Kuefner M."/>
            <person name="De Beer W."/>
            <person name="Kaster A.-K."/>
            <person name="Vollmers J."/>
            <person name="Poulsen M."/>
            <person name="Beemelmanns C."/>
        </authorList>
    </citation>
    <scope>NUCLEOTIDE SEQUENCE [LARGE SCALE GENOMIC DNA]</scope>
    <source>
        <strain evidence="1 2">RB68</strain>
    </source>
</reference>
<comment type="caution">
    <text evidence="1">The sequence shown here is derived from an EMBL/GenBank/DDBJ whole genome shotgun (WGS) entry which is preliminary data.</text>
</comment>